<name>A0A6N7Z873_9PSEU</name>
<dbReference type="OrthoDB" id="9806257at2"/>
<organism evidence="3 4">
    <name type="scientific">Amycolatopsis pithecellobii</name>
    <dbReference type="NCBI Taxonomy" id="664692"/>
    <lineage>
        <taxon>Bacteria</taxon>
        <taxon>Bacillati</taxon>
        <taxon>Actinomycetota</taxon>
        <taxon>Actinomycetes</taxon>
        <taxon>Pseudonocardiales</taxon>
        <taxon>Pseudonocardiaceae</taxon>
        <taxon>Amycolatopsis</taxon>
    </lineage>
</organism>
<comment type="caution">
    <text evidence="3">The sequence shown here is derived from an EMBL/GenBank/DDBJ whole genome shotgun (WGS) entry which is preliminary data.</text>
</comment>
<dbReference type="InterPro" id="IPR006076">
    <property type="entry name" value="FAD-dep_OxRdtase"/>
</dbReference>
<reference evidence="3 4" key="1">
    <citation type="submission" date="2019-11" db="EMBL/GenBank/DDBJ databases">
        <title>Draft genome of Amycolatopsis RM579.</title>
        <authorList>
            <person name="Duangmal K."/>
            <person name="Mingma R."/>
        </authorList>
    </citation>
    <scope>NUCLEOTIDE SEQUENCE [LARGE SCALE GENOMIC DNA]</scope>
    <source>
        <strain evidence="3 4">RM579</strain>
    </source>
</reference>
<feature type="domain" description="FAD dependent oxidoreductase" evidence="2">
    <location>
        <begin position="5"/>
        <end position="345"/>
    </location>
</feature>
<evidence type="ECO:0000313" key="4">
    <source>
        <dbReference type="Proteomes" id="UP000440096"/>
    </source>
</evidence>
<proteinExistence type="predicted"/>
<sequence length="375" mass="39676">MRTVDVLVIGGGIAGVSAACELAAHREVCLVERESMLSAHSTGRSAATFVLALGAPGVRALTRASAATMTRPPDIFTSPLLSPRPTLWFCGAEDLAAGERFRAEVATPEVEVLTPAEAHRACPILRTENVALAMWDPTGSDVDVAALHAGYLRGLLARGGTVHRDWRVAALERDSTMWTVRAASGDVVRAPVVVNAAGAWSDEVAGLARVRPAGLTPLRRTVFLSPSDAFPPRREWPTLASLGGLFYLKPEGREFLCSPIDATPEAPGDPKPDEPRIAKAIEDINTWTRLGLRHVRRSWAGQRTYAADGLPVVGFDPVAEGFFWLSGQGGFGIQTAPAMAGLTRDLIVPGEVSPALAAAGVHAETYSPERLASGA</sequence>
<dbReference type="RefSeq" id="WP_154759728.1">
    <property type="nucleotide sequence ID" value="NZ_WMBA01000051.1"/>
</dbReference>
<dbReference type="GO" id="GO:0005737">
    <property type="term" value="C:cytoplasm"/>
    <property type="evidence" value="ECO:0007669"/>
    <property type="project" value="TreeGrafter"/>
</dbReference>
<keyword evidence="4" id="KW-1185">Reference proteome</keyword>
<dbReference type="GO" id="GO:0016491">
    <property type="term" value="F:oxidoreductase activity"/>
    <property type="evidence" value="ECO:0007669"/>
    <property type="project" value="UniProtKB-KW"/>
</dbReference>
<gene>
    <name evidence="3" type="ORF">GKO32_27030</name>
</gene>
<dbReference type="PANTHER" id="PTHR13847">
    <property type="entry name" value="SARCOSINE DEHYDROGENASE-RELATED"/>
    <property type="match status" value="1"/>
</dbReference>
<evidence type="ECO:0000313" key="3">
    <source>
        <dbReference type="EMBL" id="MTD57600.1"/>
    </source>
</evidence>
<keyword evidence="1" id="KW-0560">Oxidoreductase</keyword>
<dbReference type="Pfam" id="PF01266">
    <property type="entry name" value="DAO"/>
    <property type="match status" value="1"/>
</dbReference>
<dbReference type="PROSITE" id="PS51257">
    <property type="entry name" value="PROKAR_LIPOPROTEIN"/>
    <property type="match status" value="1"/>
</dbReference>
<dbReference type="Proteomes" id="UP000440096">
    <property type="component" value="Unassembled WGS sequence"/>
</dbReference>
<dbReference type="PANTHER" id="PTHR13847:SF287">
    <property type="entry name" value="FAD-DEPENDENT OXIDOREDUCTASE DOMAIN-CONTAINING PROTEIN 1"/>
    <property type="match status" value="1"/>
</dbReference>
<evidence type="ECO:0000259" key="2">
    <source>
        <dbReference type="Pfam" id="PF01266"/>
    </source>
</evidence>
<protein>
    <submittedName>
        <fullName evidence="3">FAD-dependent oxidoreductase</fullName>
    </submittedName>
</protein>
<dbReference type="Gene3D" id="3.50.50.60">
    <property type="entry name" value="FAD/NAD(P)-binding domain"/>
    <property type="match status" value="1"/>
</dbReference>
<accession>A0A6N7Z873</accession>
<dbReference type="InterPro" id="IPR036188">
    <property type="entry name" value="FAD/NAD-bd_sf"/>
</dbReference>
<evidence type="ECO:0000256" key="1">
    <source>
        <dbReference type="ARBA" id="ARBA00023002"/>
    </source>
</evidence>
<dbReference type="SUPFAM" id="SSF51905">
    <property type="entry name" value="FAD/NAD(P)-binding domain"/>
    <property type="match status" value="1"/>
</dbReference>
<dbReference type="AlphaFoldDB" id="A0A6N7Z873"/>
<dbReference type="Gene3D" id="3.30.9.10">
    <property type="entry name" value="D-Amino Acid Oxidase, subunit A, domain 2"/>
    <property type="match status" value="1"/>
</dbReference>
<dbReference type="EMBL" id="WMBA01000051">
    <property type="protein sequence ID" value="MTD57600.1"/>
    <property type="molecule type" value="Genomic_DNA"/>
</dbReference>